<keyword evidence="3" id="KW-0378">Hydrolase</keyword>
<evidence type="ECO:0000256" key="5">
    <source>
        <dbReference type="ARBA" id="ARBA00023277"/>
    </source>
</evidence>
<evidence type="ECO:0000256" key="2">
    <source>
        <dbReference type="ARBA" id="ARBA00022723"/>
    </source>
</evidence>
<dbReference type="GO" id="GO:0019213">
    <property type="term" value="F:deacetylase activity"/>
    <property type="evidence" value="ECO:0007669"/>
    <property type="project" value="TreeGrafter"/>
</dbReference>
<dbReference type="SUPFAM" id="SSF88713">
    <property type="entry name" value="Glycoside hydrolase/deacetylase"/>
    <property type="match status" value="1"/>
</dbReference>
<dbReference type="Proteomes" id="UP000005019">
    <property type="component" value="Unassembled WGS sequence"/>
</dbReference>
<name>F5RCP9_METUF</name>
<dbReference type="CDD" id="cd10807">
    <property type="entry name" value="YdjC_like_3"/>
    <property type="match status" value="1"/>
</dbReference>
<dbReference type="GO" id="GO:0016787">
    <property type="term" value="F:hydrolase activity"/>
    <property type="evidence" value="ECO:0007669"/>
    <property type="project" value="UniProtKB-KW"/>
</dbReference>
<gene>
    <name evidence="6" type="ORF">METUNv1_02053</name>
</gene>
<reference evidence="6 7" key="1">
    <citation type="journal article" date="2011" name="J. Bacteriol.">
        <title>Genome sequence of Methyloversatilis universalis FAM5T, a methylotrophic representative of the order Rhodocyclales.</title>
        <authorList>
            <person name="Kittichotirat W."/>
            <person name="Good N.M."/>
            <person name="Hall R."/>
            <person name="Bringel F."/>
            <person name="Lajus A."/>
            <person name="Medigue C."/>
            <person name="Smalley N.E."/>
            <person name="Beck D."/>
            <person name="Bumgarner R."/>
            <person name="Vuilleumier S."/>
            <person name="Kalyuzhnaya M.G."/>
        </authorList>
    </citation>
    <scope>NUCLEOTIDE SEQUENCE [LARGE SCALE GENOMIC DNA]</scope>
    <source>
        <strain evidence="7">ATCC BAA-1314 / JCM 13912 / FAM5</strain>
    </source>
</reference>
<dbReference type="PANTHER" id="PTHR31609:SF1">
    <property type="entry name" value="CARBOHYDRATE DEACETYLASE"/>
    <property type="match status" value="1"/>
</dbReference>
<keyword evidence="5" id="KW-0119">Carbohydrate metabolism</keyword>
<keyword evidence="2" id="KW-0479">Metal-binding</keyword>
<evidence type="ECO:0000313" key="7">
    <source>
        <dbReference type="Proteomes" id="UP000005019"/>
    </source>
</evidence>
<dbReference type="STRING" id="1000565.METUNv1_02053"/>
<keyword evidence="7" id="KW-1185">Reference proteome</keyword>
<sequence>MRTVFVTADDYGFNAAVDDGILALAEAGRLAGAGCMTRAPGWRAAAARIPPPPATPGGDAEDGLSQDSRGVCGWGLHLDLTEFSPQRRGLWPLIAASLMRRLDPAALRAEITAQCMLFEDATGHAPDYVDGHQHVHQLPQVREALVEVLAERYAGRLPWLRISGARVGDGAKALFIAALGADELERLATAAGMDCMPRLLGAYGFDGDAEGYRRRLGDWLARAADGHALMVHPATGALSGDPIGPARVREYGVLMDHLPGLMAATGTRPGSLARPPAGS</sequence>
<keyword evidence="4" id="KW-0460">Magnesium</keyword>
<comment type="cofactor">
    <cofactor evidence="1">
        <name>Mg(2+)</name>
        <dbReference type="ChEBI" id="CHEBI:18420"/>
    </cofactor>
</comment>
<dbReference type="RefSeq" id="WP_008061328.1">
    <property type="nucleotide sequence ID" value="NZ_AFHG01000048.1"/>
</dbReference>
<comment type="caution">
    <text evidence="6">The sequence shown here is derived from an EMBL/GenBank/DDBJ whole genome shotgun (WGS) entry which is preliminary data.</text>
</comment>
<evidence type="ECO:0000313" key="6">
    <source>
        <dbReference type="EMBL" id="EGK71829.1"/>
    </source>
</evidence>
<dbReference type="Gene3D" id="3.20.20.370">
    <property type="entry name" value="Glycoside hydrolase/deacetylase"/>
    <property type="match status" value="1"/>
</dbReference>
<protein>
    <submittedName>
        <fullName evidence="6">YdjC family protein</fullName>
    </submittedName>
</protein>
<dbReference type="InterPro" id="IPR011330">
    <property type="entry name" value="Glyco_hydro/deAcase_b/a-brl"/>
</dbReference>
<proteinExistence type="predicted"/>
<dbReference type="InterPro" id="IPR006879">
    <property type="entry name" value="YdjC-like"/>
</dbReference>
<evidence type="ECO:0000256" key="4">
    <source>
        <dbReference type="ARBA" id="ARBA00022842"/>
    </source>
</evidence>
<evidence type="ECO:0000256" key="1">
    <source>
        <dbReference type="ARBA" id="ARBA00001946"/>
    </source>
</evidence>
<dbReference type="PANTHER" id="PTHR31609">
    <property type="entry name" value="YDJC DEACETYLASE FAMILY MEMBER"/>
    <property type="match status" value="1"/>
</dbReference>
<dbReference type="AlphaFoldDB" id="F5RCP9"/>
<evidence type="ECO:0000256" key="3">
    <source>
        <dbReference type="ARBA" id="ARBA00022801"/>
    </source>
</evidence>
<dbReference type="Pfam" id="PF04794">
    <property type="entry name" value="YdjC"/>
    <property type="match status" value="1"/>
</dbReference>
<dbReference type="EMBL" id="AFHG01000048">
    <property type="protein sequence ID" value="EGK71829.1"/>
    <property type="molecule type" value="Genomic_DNA"/>
</dbReference>
<dbReference type="OrthoDB" id="5295855at2"/>
<dbReference type="eggNOG" id="COG3394">
    <property type="taxonomic scope" value="Bacteria"/>
</dbReference>
<accession>F5RCP9</accession>
<dbReference type="GO" id="GO:0005975">
    <property type="term" value="P:carbohydrate metabolic process"/>
    <property type="evidence" value="ECO:0007669"/>
    <property type="project" value="InterPro"/>
</dbReference>
<dbReference type="GO" id="GO:0046872">
    <property type="term" value="F:metal ion binding"/>
    <property type="evidence" value="ECO:0007669"/>
    <property type="project" value="UniProtKB-KW"/>
</dbReference>
<organism evidence="6 7">
    <name type="scientific">Methyloversatilis universalis (strain ATCC BAA-1314 / DSM 25237 / JCM 13912 / CCUG 52030 / FAM5)</name>
    <dbReference type="NCBI Taxonomy" id="1000565"/>
    <lineage>
        <taxon>Bacteria</taxon>
        <taxon>Pseudomonadati</taxon>
        <taxon>Pseudomonadota</taxon>
        <taxon>Betaproteobacteria</taxon>
        <taxon>Nitrosomonadales</taxon>
        <taxon>Sterolibacteriaceae</taxon>
        <taxon>Methyloversatilis</taxon>
    </lineage>
</organism>